<accession>A0A1V1NYN1</accession>
<comment type="caution">
    <text evidence="3">The sequence shown here is derived from an EMBL/GenBank/DDBJ whole genome shotgun (WGS) entry which is preliminary data.</text>
</comment>
<dbReference type="InterPro" id="IPR043502">
    <property type="entry name" value="DNA/RNA_pol_sf"/>
</dbReference>
<dbReference type="InterPro" id="IPR000477">
    <property type="entry name" value="RT_dom"/>
</dbReference>
<gene>
    <name evidence="3" type="ORF">OMM_11324</name>
</gene>
<dbReference type="PROSITE" id="PS50878">
    <property type="entry name" value="RT_POL"/>
    <property type="match status" value="1"/>
</dbReference>
<dbReference type="AlphaFoldDB" id="A0A1V1NYN1"/>
<evidence type="ECO:0000313" key="3">
    <source>
        <dbReference type="EMBL" id="ETR67690.1"/>
    </source>
</evidence>
<dbReference type="CDD" id="cd01646">
    <property type="entry name" value="RT_Bac_retron_I"/>
    <property type="match status" value="1"/>
</dbReference>
<reference evidence="4" key="1">
    <citation type="submission" date="2012-11" db="EMBL/GenBank/DDBJ databases">
        <authorList>
            <person name="Lucero-Rivera Y.E."/>
            <person name="Tovar-Ramirez D."/>
        </authorList>
    </citation>
    <scope>NUCLEOTIDE SEQUENCE [LARGE SCALE GENOMIC DNA]</scope>
    <source>
        <strain evidence="4">Araruama</strain>
    </source>
</reference>
<dbReference type="SUPFAM" id="SSF56672">
    <property type="entry name" value="DNA/RNA polymerases"/>
    <property type="match status" value="1"/>
</dbReference>
<dbReference type="InterPro" id="IPR051083">
    <property type="entry name" value="GrpII_Intron_Splice-Mob/Def"/>
</dbReference>
<dbReference type="Pfam" id="PF00078">
    <property type="entry name" value="RVT_1"/>
    <property type="match status" value="1"/>
</dbReference>
<name>A0A1V1NYN1_9BACT</name>
<dbReference type="PANTHER" id="PTHR34047:SF8">
    <property type="entry name" value="PROTEIN YKFC"/>
    <property type="match status" value="1"/>
</dbReference>
<feature type="domain" description="Reverse transcriptase" evidence="2">
    <location>
        <begin position="1"/>
        <end position="103"/>
    </location>
</feature>
<organism evidence="3 4">
    <name type="scientific">Candidatus Magnetoglobus multicellularis str. Araruama</name>
    <dbReference type="NCBI Taxonomy" id="890399"/>
    <lineage>
        <taxon>Bacteria</taxon>
        <taxon>Pseudomonadati</taxon>
        <taxon>Thermodesulfobacteriota</taxon>
        <taxon>Desulfobacteria</taxon>
        <taxon>Desulfobacterales</taxon>
        <taxon>Desulfobacteraceae</taxon>
        <taxon>Candidatus Magnetoglobus</taxon>
    </lineage>
</organism>
<comment type="similarity">
    <text evidence="1">Belongs to the bacterial reverse transcriptase family.</text>
</comment>
<evidence type="ECO:0000313" key="4">
    <source>
        <dbReference type="Proteomes" id="UP000189670"/>
    </source>
</evidence>
<dbReference type="Proteomes" id="UP000189670">
    <property type="component" value="Unassembled WGS sequence"/>
</dbReference>
<evidence type="ECO:0000259" key="2">
    <source>
        <dbReference type="PROSITE" id="PS50878"/>
    </source>
</evidence>
<sequence length="118" mass="13991">MLEKIIRNDPDSKGIPIGNLTSQFLANVYLNPFDHELKDHKRVPAYLRYMDDFVLFSDSKDYLKSIKQYMEEYLTNQLALKIKQHVTCIHRCSHGLNFLGMRIFPGYIRVKRENRKKA</sequence>
<proteinExistence type="inferred from homology"/>
<dbReference type="EMBL" id="ATBP01001259">
    <property type="protein sequence ID" value="ETR67690.1"/>
    <property type="molecule type" value="Genomic_DNA"/>
</dbReference>
<dbReference type="PANTHER" id="PTHR34047">
    <property type="entry name" value="NUCLEAR INTRON MATURASE 1, MITOCHONDRIAL-RELATED"/>
    <property type="match status" value="1"/>
</dbReference>
<evidence type="ECO:0000256" key="1">
    <source>
        <dbReference type="ARBA" id="ARBA00034120"/>
    </source>
</evidence>
<protein>
    <recommendedName>
        <fullName evidence="2">Reverse transcriptase domain-containing protein</fullName>
    </recommendedName>
</protein>